<dbReference type="PANTHER" id="PTHR31992">
    <property type="entry name" value="DOF ZINC FINGER PROTEIN DOF1.4-RELATED"/>
    <property type="match status" value="1"/>
</dbReference>
<feature type="region of interest" description="Disordered" evidence="10">
    <location>
        <begin position="26"/>
        <end position="52"/>
    </location>
</feature>
<dbReference type="PROSITE" id="PS01361">
    <property type="entry name" value="ZF_DOF_1"/>
    <property type="match status" value="1"/>
</dbReference>
<evidence type="ECO:0000256" key="1">
    <source>
        <dbReference type="ARBA" id="ARBA00022723"/>
    </source>
</evidence>
<comment type="subcellular location">
    <subcellularLocation>
        <location evidence="8 9">Nucleus</location>
    </subcellularLocation>
</comment>
<dbReference type="GO" id="GO:0003700">
    <property type="term" value="F:DNA-binding transcription factor activity"/>
    <property type="evidence" value="ECO:0007669"/>
    <property type="project" value="UniProtKB-UniRule"/>
</dbReference>
<proteinExistence type="predicted"/>
<gene>
    <name evidence="12" type="ORF">SI8410_03004582</name>
</gene>
<reference evidence="12" key="1">
    <citation type="submission" date="2020-02" db="EMBL/GenBank/DDBJ databases">
        <authorList>
            <person name="Scholz U."/>
            <person name="Mascher M."/>
            <person name="Fiebig A."/>
        </authorList>
    </citation>
    <scope>NUCLEOTIDE SEQUENCE</scope>
</reference>
<evidence type="ECO:0000256" key="8">
    <source>
        <dbReference type="PROSITE-ProRule" id="PRU00071"/>
    </source>
</evidence>
<dbReference type="GO" id="GO:0005634">
    <property type="term" value="C:nucleus"/>
    <property type="evidence" value="ECO:0007669"/>
    <property type="project" value="UniProtKB-SubCell"/>
</dbReference>
<evidence type="ECO:0000259" key="11">
    <source>
        <dbReference type="PROSITE" id="PS50884"/>
    </source>
</evidence>
<comment type="function">
    <text evidence="9">Transcription factor that binds specifically to a 5'-AA[AG]G-3' consensus core sequence.</text>
</comment>
<keyword evidence="1 9" id="KW-0479">Metal-binding</keyword>
<keyword evidence="13" id="KW-1185">Reference proteome</keyword>
<keyword evidence="3 9" id="KW-0862">Zinc</keyword>
<accession>A0A7I8KAD6</accession>
<feature type="compositionally biased region" description="Low complexity" evidence="10">
    <location>
        <begin position="33"/>
        <end position="46"/>
    </location>
</feature>
<dbReference type="AlphaFoldDB" id="A0A7I8KAD6"/>
<dbReference type="Pfam" id="PF02701">
    <property type="entry name" value="Zn_ribbon_Dof"/>
    <property type="match status" value="1"/>
</dbReference>
<dbReference type="EMBL" id="LR746266">
    <property type="protein sequence ID" value="CAA7393888.1"/>
    <property type="molecule type" value="Genomic_DNA"/>
</dbReference>
<evidence type="ECO:0000256" key="6">
    <source>
        <dbReference type="ARBA" id="ARBA00023163"/>
    </source>
</evidence>
<evidence type="ECO:0000256" key="9">
    <source>
        <dbReference type="RuleBase" id="RU369094"/>
    </source>
</evidence>
<keyword evidence="6 9" id="KW-0804">Transcription</keyword>
<feature type="domain" description="Dof-type" evidence="11">
    <location>
        <begin position="51"/>
        <end position="105"/>
    </location>
</feature>
<dbReference type="Proteomes" id="UP000663760">
    <property type="component" value="Chromosome 3"/>
</dbReference>
<evidence type="ECO:0000256" key="3">
    <source>
        <dbReference type="ARBA" id="ARBA00022833"/>
    </source>
</evidence>
<evidence type="ECO:0000313" key="13">
    <source>
        <dbReference type="Proteomes" id="UP000663760"/>
    </source>
</evidence>
<organism evidence="12 13">
    <name type="scientific">Spirodela intermedia</name>
    <name type="common">Intermediate duckweed</name>
    <dbReference type="NCBI Taxonomy" id="51605"/>
    <lineage>
        <taxon>Eukaryota</taxon>
        <taxon>Viridiplantae</taxon>
        <taxon>Streptophyta</taxon>
        <taxon>Embryophyta</taxon>
        <taxon>Tracheophyta</taxon>
        <taxon>Spermatophyta</taxon>
        <taxon>Magnoliopsida</taxon>
        <taxon>Liliopsida</taxon>
        <taxon>Araceae</taxon>
        <taxon>Lemnoideae</taxon>
        <taxon>Spirodela</taxon>
    </lineage>
</organism>
<name>A0A7I8KAD6_SPIIN</name>
<dbReference type="OrthoDB" id="1927254at2759"/>
<dbReference type="GO" id="GO:0008270">
    <property type="term" value="F:zinc ion binding"/>
    <property type="evidence" value="ECO:0007669"/>
    <property type="project" value="UniProtKB-KW"/>
</dbReference>
<evidence type="ECO:0000256" key="2">
    <source>
        <dbReference type="ARBA" id="ARBA00022771"/>
    </source>
</evidence>
<evidence type="ECO:0000256" key="7">
    <source>
        <dbReference type="ARBA" id="ARBA00023242"/>
    </source>
</evidence>
<protein>
    <recommendedName>
        <fullName evidence="9">Dof zinc finger protein</fullName>
    </recommendedName>
</protein>
<evidence type="ECO:0000256" key="10">
    <source>
        <dbReference type="SAM" id="MobiDB-lite"/>
    </source>
</evidence>
<keyword evidence="2 8" id="KW-0863">Zinc-finger</keyword>
<evidence type="ECO:0000256" key="5">
    <source>
        <dbReference type="ARBA" id="ARBA00023125"/>
    </source>
</evidence>
<dbReference type="GO" id="GO:0003677">
    <property type="term" value="F:DNA binding"/>
    <property type="evidence" value="ECO:0007669"/>
    <property type="project" value="UniProtKB-UniRule"/>
</dbReference>
<keyword evidence="7 8" id="KW-0539">Nucleus</keyword>
<evidence type="ECO:0000256" key="4">
    <source>
        <dbReference type="ARBA" id="ARBA00023015"/>
    </source>
</evidence>
<keyword evidence="4 9" id="KW-0805">Transcription regulation</keyword>
<evidence type="ECO:0000313" key="12">
    <source>
        <dbReference type="EMBL" id="CAA7393888.1"/>
    </source>
</evidence>
<dbReference type="InterPro" id="IPR003851">
    <property type="entry name" value="Znf_Dof"/>
</dbReference>
<keyword evidence="5 8" id="KW-0238">DNA-binding</keyword>
<dbReference type="PROSITE" id="PS50884">
    <property type="entry name" value="ZF_DOF_2"/>
    <property type="match status" value="1"/>
</dbReference>
<dbReference type="InterPro" id="IPR045174">
    <property type="entry name" value="Dof"/>
</dbReference>
<dbReference type="PANTHER" id="PTHR31992:SF318">
    <property type="entry name" value="DOF ZINC FINGER PROTEIN"/>
    <property type="match status" value="1"/>
</dbReference>
<sequence>MIQELLGGAADDRKVCVSRGLLGPAVDPPLPNPSSSSAASSSTTNSEQQNLRCPRCDSTNTKFCYYNNYNLTQPRHFCKTCRRYWTQGGALRNVPIGGGCRKTKSSGITVGAGKSAGGGATKAKPLAGFNVGVGSSTGFNHELHSNTILWAEPLNSQLLALLRATTQSSGVSNSNSNNIPIPNTNPTRATSISPFRIKEDWPAVASNLVPDASLLINALNSRSLGIDPLGLCSSLWKLQQQQQEPQQEQNNGLLLSEAPTSGIHELLQKLRSQGNYWTDHHGMASGNVGSSSSHAHFPLSFPPATAATAISSSLEPNPVAGGECGLWNAPFIWADMPNGAFP</sequence>